<feature type="region of interest" description="Disordered" evidence="13">
    <location>
        <begin position="88"/>
        <end position="133"/>
    </location>
</feature>
<keyword evidence="17" id="KW-1185">Reference proteome</keyword>
<keyword evidence="8" id="KW-0406">Ion transport</keyword>
<keyword evidence="9 14" id="KW-0472">Membrane</keyword>
<dbReference type="InterPro" id="IPR006153">
    <property type="entry name" value="Cation/H_exchanger_TM"/>
</dbReference>
<evidence type="ECO:0000256" key="10">
    <source>
        <dbReference type="ARBA" id="ARBA00023201"/>
    </source>
</evidence>
<dbReference type="InterPro" id="IPR018422">
    <property type="entry name" value="Cation/H_exchanger_CPA1"/>
</dbReference>
<comment type="subcellular location">
    <subcellularLocation>
        <location evidence="1">Membrane</location>
        <topology evidence="1">Multi-pass membrane protein</topology>
    </subcellularLocation>
</comment>
<protein>
    <recommendedName>
        <fullName evidence="15">Cation/H+ exchanger transmembrane domain-containing protein</fullName>
    </recommendedName>
</protein>
<dbReference type="eggNOG" id="KOG0256">
    <property type="taxonomic scope" value="Eukaryota"/>
</dbReference>
<evidence type="ECO:0000256" key="8">
    <source>
        <dbReference type="ARBA" id="ARBA00023065"/>
    </source>
</evidence>
<evidence type="ECO:0000256" key="13">
    <source>
        <dbReference type="SAM" id="MobiDB-lite"/>
    </source>
</evidence>
<feature type="transmembrane region" description="Helical" evidence="14">
    <location>
        <begin position="269"/>
        <end position="288"/>
    </location>
</feature>
<evidence type="ECO:0000313" key="17">
    <source>
        <dbReference type="Proteomes" id="UP000032180"/>
    </source>
</evidence>
<dbReference type="PANTHER" id="PTHR10110:SF117">
    <property type="entry name" value="SODIUM_HYDROGEN EXCHANGER 2"/>
    <property type="match status" value="1"/>
</dbReference>
<name>A0A0D9VW45_9ORYZ</name>
<dbReference type="GO" id="GO:0015386">
    <property type="term" value="F:potassium:proton antiporter activity"/>
    <property type="evidence" value="ECO:0007669"/>
    <property type="project" value="TreeGrafter"/>
</dbReference>
<keyword evidence="6 14" id="KW-1133">Transmembrane helix</keyword>
<dbReference type="GO" id="GO:0051453">
    <property type="term" value="P:regulation of intracellular pH"/>
    <property type="evidence" value="ECO:0007669"/>
    <property type="project" value="TreeGrafter"/>
</dbReference>
<dbReference type="InterPro" id="IPR015422">
    <property type="entry name" value="PyrdxlP-dep_Trfase_small"/>
</dbReference>
<keyword evidence="10" id="KW-0739">Sodium transport</keyword>
<evidence type="ECO:0000259" key="15">
    <source>
        <dbReference type="Pfam" id="PF00999"/>
    </source>
</evidence>
<evidence type="ECO:0000256" key="6">
    <source>
        <dbReference type="ARBA" id="ARBA00022989"/>
    </source>
</evidence>
<dbReference type="STRING" id="77586.A0A0D9VW45"/>
<dbReference type="AlphaFoldDB" id="A0A0D9VW45"/>
<feature type="transmembrane region" description="Helical" evidence="14">
    <location>
        <begin position="334"/>
        <end position="364"/>
    </location>
</feature>
<feature type="transmembrane region" description="Helical" evidence="14">
    <location>
        <begin position="224"/>
        <end position="249"/>
    </location>
</feature>
<feature type="compositionally biased region" description="Low complexity" evidence="13">
    <location>
        <begin position="117"/>
        <end position="130"/>
    </location>
</feature>
<evidence type="ECO:0000256" key="1">
    <source>
        <dbReference type="ARBA" id="ARBA00004141"/>
    </source>
</evidence>
<dbReference type="Proteomes" id="UP000032180">
    <property type="component" value="Chromosome 3"/>
</dbReference>
<evidence type="ECO:0000256" key="3">
    <source>
        <dbReference type="ARBA" id="ARBA00022538"/>
    </source>
</evidence>
<dbReference type="EnsemblPlants" id="LPERR03G20830.1">
    <property type="protein sequence ID" value="LPERR03G20830.1"/>
    <property type="gene ID" value="LPERR03G20830"/>
</dbReference>
<dbReference type="Gene3D" id="6.10.140.1330">
    <property type="match status" value="1"/>
</dbReference>
<feature type="transmembrane region" description="Helical" evidence="14">
    <location>
        <begin position="385"/>
        <end position="407"/>
    </location>
</feature>
<dbReference type="GO" id="GO:0098719">
    <property type="term" value="P:sodium ion import across plasma membrane"/>
    <property type="evidence" value="ECO:0007669"/>
    <property type="project" value="TreeGrafter"/>
</dbReference>
<comment type="catalytic activity">
    <reaction evidence="12">
        <text>K(+)(in) + H(+)(out) = K(+)(out) + H(+)(in)</text>
        <dbReference type="Rhea" id="RHEA:29467"/>
        <dbReference type="ChEBI" id="CHEBI:15378"/>
        <dbReference type="ChEBI" id="CHEBI:29103"/>
    </reaction>
</comment>
<reference evidence="16 17" key="1">
    <citation type="submission" date="2012-08" db="EMBL/GenBank/DDBJ databases">
        <title>Oryza genome evolution.</title>
        <authorList>
            <person name="Wing R.A."/>
        </authorList>
    </citation>
    <scope>NUCLEOTIDE SEQUENCE</scope>
</reference>
<evidence type="ECO:0000256" key="5">
    <source>
        <dbReference type="ARBA" id="ARBA00022958"/>
    </source>
</evidence>
<evidence type="ECO:0000256" key="12">
    <source>
        <dbReference type="ARBA" id="ARBA00047912"/>
    </source>
</evidence>
<keyword evidence="7" id="KW-0915">Sodium</keyword>
<keyword evidence="4 14" id="KW-0812">Transmembrane</keyword>
<evidence type="ECO:0000313" key="16">
    <source>
        <dbReference type="EnsemblPlants" id="LPERR03G20830.1"/>
    </source>
</evidence>
<sequence>MAWPKRLDGPGGARVLSSTAFARLSAAPTLLASTPLLLAPLPRRRPTHQEDDAMGVGAAEAESMSATLGTGPRGGGYIVAIGTTTTVGGGERVFPPMRRRGDTSTAKQQQQKRKKASSYSWSPSPAASARPRADGGMRIVVPLQGVVQGRGGLFLGSLIPCVRDDDSLYYAGLRRCADNPYHLAHNPDGIIQLGLANNYGLGTGGVILMVSSLKHSRKQFFHSFMTITLFGAVGTLTSFTVISLALGAIFSATDSVCTLRVLNQDETPLLYSLVFGGVVNDATSAVLYSMQSRTLILQISAVLNSCNLLAISFFCLPRAPFLEWLHSTDREVSIMMLMACLSYMLAEVLDLSGILTIFFCGIVMSHYTRHNVTESSRVTTKYLYGLCRVIIWWSGLMRGVVSIALAYNKADRRQERQATASLAAPGRLAPATTASPAAPGRLAPATLHVYKATVCRGLLYI</sequence>
<feature type="transmembrane region" description="Helical" evidence="14">
    <location>
        <begin position="295"/>
        <end position="314"/>
    </location>
</feature>
<feature type="region of interest" description="Disordered" evidence="13">
    <location>
        <begin position="46"/>
        <end position="67"/>
    </location>
</feature>
<dbReference type="Gramene" id="LPERR03G20830.1">
    <property type="protein sequence ID" value="LPERR03G20830.1"/>
    <property type="gene ID" value="LPERR03G20830"/>
</dbReference>
<keyword evidence="3" id="KW-0633">Potassium transport</keyword>
<organism evidence="16 17">
    <name type="scientific">Leersia perrieri</name>
    <dbReference type="NCBI Taxonomy" id="77586"/>
    <lineage>
        <taxon>Eukaryota</taxon>
        <taxon>Viridiplantae</taxon>
        <taxon>Streptophyta</taxon>
        <taxon>Embryophyta</taxon>
        <taxon>Tracheophyta</taxon>
        <taxon>Spermatophyta</taxon>
        <taxon>Magnoliopsida</taxon>
        <taxon>Liliopsida</taxon>
        <taxon>Poales</taxon>
        <taxon>Poaceae</taxon>
        <taxon>BOP clade</taxon>
        <taxon>Oryzoideae</taxon>
        <taxon>Oryzeae</taxon>
        <taxon>Oryzinae</taxon>
        <taxon>Leersia</taxon>
    </lineage>
</organism>
<proteinExistence type="predicted"/>
<evidence type="ECO:0000256" key="14">
    <source>
        <dbReference type="SAM" id="Phobius"/>
    </source>
</evidence>
<keyword evidence="5" id="KW-0630">Potassium</keyword>
<feature type="domain" description="Cation/H+ exchanger transmembrane" evidence="15">
    <location>
        <begin position="211"/>
        <end position="391"/>
    </location>
</feature>
<dbReference type="PANTHER" id="PTHR10110">
    <property type="entry name" value="SODIUM/HYDROGEN EXCHANGER"/>
    <property type="match status" value="1"/>
</dbReference>
<evidence type="ECO:0000256" key="11">
    <source>
        <dbReference type="ARBA" id="ARBA00047524"/>
    </source>
</evidence>
<dbReference type="Pfam" id="PF00999">
    <property type="entry name" value="Na_H_Exchanger"/>
    <property type="match status" value="1"/>
</dbReference>
<comment type="catalytic activity">
    <reaction evidence="11">
        <text>Na(+)(in) + H(+)(out) = Na(+)(out) + H(+)(in)</text>
        <dbReference type="Rhea" id="RHEA:29419"/>
        <dbReference type="ChEBI" id="CHEBI:15378"/>
        <dbReference type="ChEBI" id="CHEBI:29101"/>
    </reaction>
</comment>
<dbReference type="GO" id="GO:0015385">
    <property type="term" value="F:sodium:proton antiporter activity"/>
    <property type="evidence" value="ECO:0007669"/>
    <property type="project" value="InterPro"/>
</dbReference>
<dbReference type="Gene3D" id="3.90.1150.10">
    <property type="entry name" value="Aspartate Aminotransferase, domain 1"/>
    <property type="match status" value="1"/>
</dbReference>
<evidence type="ECO:0000256" key="7">
    <source>
        <dbReference type="ARBA" id="ARBA00023053"/>
    </source>
</evidence>
<keyword evidence="2" id="KW-0813">Transport</keyword>
<evidence type="ECO:0000256" key="2">
    <source>
        <dbReference type="ARBA" id="ARBA00022448"/>
    </source>
</evidence>
<reference evidence="17" key="2">
    <citation type="submission" date="2013-12" db="EMBL/GenBank/DDBJ databases">
        <authorList>
            <person name="Yu Y."/>
            <person name="Lee S."/>
            <person name="de Baynast K."/>
            <person name="Wissotski M."/>
            <person name="Liu L."/>
            <person name="Talag J."/>
            <person name="Goicoechea J."/>
            <person name="Angelova A."/>
            <person name="Jetty R."/>
            <person name="Kudrna D."/>
            <person name="Golser W."/>
            <person name="Rivera L."/>
            <person name="Zhang J."/>
            <person name="Wing R."/>
        </authorList>
    </citation>
    <scope>NUCLEOTIDE SEQUENCE</scope>
</reference>
<evidence type="ECO:0000256" key="4">
    <source>
        <dbReference type="ARBA" id="ARBA00022692"/>
    </source>
</evidence>
<reference evidence="16" key="3">
    <citation type="submission" date="2015-04" db="UniProtKB">
        <authorList>
            <consortium name="EnsemblPlants"/>
        </authorList>
    </citation>
    <scope>IDENTIFICATION</scope>
</reference>
<dbReference type="eggNOG" id="KOG1965">
    <property type="taxonomic scope" value="Eukaryota"/>
</dbReference>
<dbReference type="GO" id="GO:0005886">
    <property type="term" value="C:plasma membrane"/>
    <property type="evidence" value="ECO:0007669"/>
    <property type="project" value="TreeGrafter"/>
</dbReference>
<accession>A0A0D9VW45</accession>
<evidence type="ECO:0000256" key="9">
    <source>
        <dbReference type="ARBA" id="ARBA00023136"/>
    </source>
</evidence>